<dbReference type="PANTHER" id="PTHR37848">
    <property type="entry name" value="EXPRESSED PROTEIN"/>
    <property type="match status" value="1"/>
</dbReference>
<protein>
    <submittedName>
        <fullName evidence="3">Uncharacterized protein</fullName>
    </submittedName>
</protein>
<evidence type="ECO:0000313" key="3">
    <source>
        <dbReference type="EMBL" id="KAL0071885.1"/>
    </source>
</evidence>
<comment type="caution">
    <text evidence="3">The sequence shown here is derived from an EMBL/GenBank/DDBJ whole genome shotgun (WGS) entry which is preliminary data.</text>
</comment>
<keyword evidence="2" id="KW-0812">Transmembrane</keyword>
<organism evidence="3 4">
    <name type="scientific">Marasmius tenuissimus</name>
    <dbReference type="NCBI Taxonomy" id="585030"/>
    <lineage>
        <taxon>Eukaryota</taxon>
        <taxon>Fungi</taxon>
        <taxon>Dikarya</taxon>
        <taxon>Basidiomycota</taxon>
        <taxon>Agaricomycotina</taxon>
        <taxon>Agaricomycetes</taxon>
        <taxon>Agaricomycetidae</taxon>
        <taxon>Agaricales</taxon>
        <taxon>Marasmiineae</taxon>
        <taxon>Marasmiaceae</taxon>
        <taxon>Marasmius</taxon>
    </lineage>
</organism>
<dbReference type="EMBL" id="JBBXMP010000002">
    <property type="protein sequence ID" value="KAL0071885.1"/>
    <property type="molecule type" value="Genomic_DNA"/>
</dbReference>
<feature type="region of interest" description="Disordered" evidence="1">
    <location>
        <begin position="351"/>
        <end position="380"/>
    </location>
</feature>
<sequence length="430" mass="48611">MIKLTGDEEQLLLQAQGSSSSLTAGEPITGEVEASTSTGVPEEPPPSFSLYDAEYFTDNSGNIVSHDPHLNSDGEALYRFLLSQSLSPPTIYIHCKATHQETRTRTVSSRHSDGRTHHHTETYNETVTDFDFLLDISSLILPLGGKEPIHWSSKDPEPSYRGRMFREIEGHTGKRRAIRAEKKVYAKWAKFRENAGIPPWVTESAESPYIDEHLASGALGSSKTVRQWADDYCASPRLLKQFTYRKVVYGWNMDFALGRVHKTLTSAMGPFYGGNVQVFLEYHGNKIHIRPDNRLSRVLSNVWLKVLLWILLIYPFIWLFKRFHSRGGGRWEVCGGAYPITRYVPLESLQSPPNEYRGKQPDEPPPNYEDTAASSSGLGDARIKTTADGRQYVRQGVTEHTWFAKWERFIISAVRQGHQSSIPIDGPRLT</sequence>
<keyword evidence="2" id="KW-0472">Membrane</keyword>
<feature type="compositionally biased region" description="Low complexity" evidence="1">
    <location>
        <begin position="11"/>
        <end position="22"/>
    </location>
</feature>
<keyword evidence="4" id="KW-1185">Reference proteome</keyword>
<evidence type="ECO:0000313" key="4">
    <source>
        <dbReference type="Proteomes" id="UP001437256"/>
    </source>
</evidence>
<accession>A0ABR3AEB2</accession>
<feature type="transmembrane region" description="Helical" evidence="2">
    <location>
        <begin position="302"/>
        <end position="320"/>
    </location>
</feature>
<name>A0ABR3AEB2_9AGAR</name>
<evidence type="ECO:0000256" key="2">
    <source>
        <dbReference type="SAM" id="Phobius"/>
    </source>
</evidence>
<reference evidence="3 4" key="1">
    <citation type="submission" date="2024-05" db="EMBL/GenBank/DDBJ databases">
        <title>A draft genome resource for the thread blight pathogen Marasmius tenuissimus strain MS-2.</title>
        <authorList>
            <person name="Yulfo-Soto G.E."/>
            <person name="Baruah I.K."/>
            <person name="Amoako-Attah I."/>
            <person name="Bukari Y."/>
            <person name="Meinhardt L.W."/>
            <person name="Bailey B.A."/>
            <person name="Cohen S.P."/>
        </authorList>
    </citation>
    <scope>NUCLEOTIDE SEQUENCE [LARGE SCALE GENOMIC DNA]</scope>
    <source>
        <strain evidence="3 4">MS-2</strain>
    </source>
</reference>
<gene>
    <name evidence="3" type="ORF">AAF712_000807</name>
</gene>
<dbReference type="Proteomes" id="UP001437256">
    <property type="component" value="Unassembled WGS sequence"/>
</dbReference>
<feature type="region of interest" description="Disordered" evidence="1">
    <location>
        <begin position="1"/>
        <end position="48"/>
    </location>
</feature>
<evidence type="ECO:0000256" key="1">
    <source>
        <dbReference type="SAM" id="MobiDB-lite"/>
    </source>
</evidence>
<keyword evidence="2" id="KW-1133">Transmembrane helix</keyword>
<dbReference type="PANTHER" id="PTHR37848:SF1">
    <property type="entry name" value="SUN DOMAIN-CONTAINING PROTEIN"/>
    <property type="match status" value="1"/>
</dbReference>
<proteinExistence type="predicted"/>